<reference evidence="3 4" key="1">
    <citation type="submission" date="2018-08" db="EMBL/GenBank/DDBJ databases">
        <title>Streptomyces NEAU-D10 sp. nov., a novel Actinomycete isolated from soil.</title>
        <authorList>
            <person name="Jin L."/>
        </authorList>
    </citation>
    <scope>NUCLEOTIDE SEQUENCE [LARGE SCALE GENOMIC DNA]</scope>
    <source>
        <strain evidence="3 4">NEAU-D10</strain>
    </source>
</reference>
<dbReference type="PANTHER" id="PTHR36840">
    <property type="entry name" value="BLL5714 PROTEIN"/>
    <property type="match status" value="1"/>
</dbReference>
<evidence type="ECO:0000313" key="3">
    <source>
        <dbReference type="EMBL" id="REK91152.1"/>
    </source>
</evidence>
<dbReference type="Pfam" id="PF06772">
    <property type="entry name" value="LtrA"/>
    <property type="match status" value="1"/>
</dbReference>
<feature type="transmembrane region" description="Helical" evidence="2">
    <location>
        <begin position="36"/>
        <end position="56"/>
    </location>
</feature>
<feature type="compositionally biased region" description="Gly residues" evidence="1">
    <location>
        <begin position="142"/>
        <end position="152"/>
    </location>
</feature>
<protein>
    <recommendedName>
        <fullName evidence="5">Low temperature requirement protein A</fullName>
    </recommendedName>
</protein>
<dbReference type="PANTHER" id="PTHR36840:SF1">
    <property type="entry name" value="BLL5714 PROTEIN"/>
    <property type="match status" value="1"/>
</dbReference>
<comment type="caution">
    <text evidence="3">The sequence shown here is derived from an EMBL/GenBank/DDBJ whole genome shotgun (WGS) entry which is preliminary data.</text>
</comment>
<keyword evidence="2" id="KW-0812">Transmembrane</keyword>
<gene>
    <name evidence="3" type="ORF">DY245_06070</name>
</gene>
<keyword evidence="2" id="KW-0472">Membrane</keyword>
<evidence type="ECO:0000313" key="4">
    <source>
        <dbReference type="Proteomes" id="UP000262477"/>
    </source>
</evidence>
<evidence type="ECO:0000256" key="2">
    <source>
        <dbReference type="SAM" id="Phobius"/>
    </source>
</evidence>
<dbReference type="InterPro" id="IPR010640">
    <property type="entry name" value="Low_temperature_requirement_A"/>
</dbReference>
<organism evidence="3 4">
    <name type="scientific">Streptomyces inhibens</name>
    <dbReference type="NCBI Taxonomy" id="2293571"/>
    <lineage>
        <taxon>Bacteria</taxon>
        <taxon>Bacillati</taxon>
        <taxon>Actinomycetota</taxon>
        <taxon>Actinomycetes</taxon>
        <taxon>Kitasatosporales</taxon>
        <taxon>Streptomycetaceae</taxon>
        <taxon>Streptomyces</taxon>
    </lineage>
</organism>
<feature type="region of interest" description="Disordered" evidence="1">
    <location>
        <begin position="115"/>
        <end position="202"/>
    </location>
</feature>
<name>A0A371Q8X5_STRIH</name>
<dbReference type="Proteomes" id="UP000262477">
    <property type="component" value="Unassembled WGS sequence"/>
</dbReference>
<sequence>MPPSTGPWKPLWEPCAEHRARSNPGQPHRTTTSLELLFDLCFVIAVAQASASLSAAVSGGHYATGALHFALVFFTLWWAWMNFTWFASAYDPDDVPYRLAVLLQITGSRWGGVLAPGGGRPGRGPPTCGSSRSGRPGRDTCAGGGVRTTGGGRRGRRCPGPTVVVGRAGPPRTATGRAGRRWAGGSAAGSPAVSGSPSAGRR</sequence>
<feature type="compositionally biased region" description="Low complexity" evidence="1">
    <location>
        <begin position="125"/>
        <end position="134"/>
    </location>
</feature>
<feature type="compositionally biased region" description="Low complexity" evidence="1">
    <location>
        <begin position="158"/>
        <end position="202"/>
    </location>
</feature>
<evidence type="ECO:0000256" key="1">
    <source>
        <dbReference type="SAM" id="MobiDB-lite"/>
    </source>
</evidence>
<evidence type="ECO:0008006" key="5">
    <source>
        <dbReference type="Google" id="ProtNLM"/>
    </source>
</evidence>
<dbReference type="EMBL" id="QUAC01000039">
    <property type="protein sequence ID" value="REK91152.1"/>
    <property type="molecule type" value="Genomic_DNA"/>
</dbReference>
<keyword evidence="2" id="KW-1133">Transmembrane helix</keyword>
<feature type="transmembrane region" description="Helical" evidence="2">
    <location>
        <begin position="62"/>
        <end position="80"/>
    </location>
</feature>
<dbReference type="AlphaFoldDB" id="A0A371Q8X5"/>
<accession>A0A371Q8X5</accession>
<dbReference type="OrthoDB" id="7698234at2"/>
<proteinExistence type="predicted"/>
<keyword evidence="4" id="KW-1185">Reference proteome</keyword>